<dbReference type="AlphaFoldDB" id="A0A0C9LU44"/>
<dbReference type="STRING" id="91626.A0A0C9LU44"/>
<reference evidence="4" key="1">
    <citation type="submission" date="2014-09" db="EMBL/GenBank/DDBJ databases">
        <title>Draft genome sequence of an oleaginous Mucoromycotina fungus Mucor ambiguus NBRC6742.</title>
        <authorList>
            <person name="Takeda I."/>
            <person name="Yamane N."/>
            <person name="Morita T."/>
            <person name="Tamano K."/>
            <person name="Machida M."/>
            <person name="Baker S."/>
            <person name="Koike H."/>
        </authorList>
    </citation>
    <scope>NUCLEOTIDE SEQUENCE</scope>
    <source>
        <strain evidence="4">NBRC 6742</strain>
    </source>
</reference>
<dbReference type="SUPFAM" id="SSF143113">
    <property type="entry name" value="NAP-like"/>
    <property type="match status" value="1"/>
</dbReference>
<protein>
    <submittedName>
        <fullName evidence="4">Protein SET-like isoform X1</fullName>
    </submittedName>
</protein>
<comment type="similarity">
    <text evidence="1 2">Belongs to the nucleosome assembly protein (NAP) family.</text>
</comment>
<evidence type="ECO:0000313" key="5">
    <source>
        <dbReference type="Proteomes" id="UP000053815"/>
    </source>
</evidence>
<organism evidence="4">
    <name type="scientific">Mucor ambiguus</name>
    <dbReference type="NCBI Taxonomy" id="91626"/>
    <lineage>
        <taxon>Eukaryota</taxon>
        <taxon>Fungi</taxon>
        <taxon>Fungi incertae sedis</taxon>
        <taxon>Mucoromycota</taxon>
        <taxon>Mucoromycotina</taxon>
        <taxon>Mucoromycetes</taxon>
        <taxon>Mucorales</taxon>
        <taxon>Mucorineae</taxon>
        <taxon>Mucoraceae</taxon>
        <taxon>Mucor</taxon>
    </lineage>
</organism>
<dbReference type="Pfam" id="PF00956">
    <property type="entry name" value="NAP"/>
    <property type="match status" value="1"/>
</dbReference>
<feature type="region of interest" description="Disordered" evidence="3">
    <location>
        <begin position="115"/>
        <end position="148"/>
    </location>
</feature>
<dbReference type="InterPro" id="IPR002164">
    <property type="entry name" value="NAP_family"/>
</dbReference>
<evidence type="ECO:0000256" key="2">
    <source>
        <dbReference type="RuleBase" id="RU003876"/>
    </source>
</evidence>
<dbReference type="PANTHER" id="PTHR11875">
    <property type="entry name" value="TESTIS-SPECIFIC Y-ENCODED PROTEIN"/>
    <property type="match status" value="1"/>
</dbReference>
<accession>A0A0C9LU44</accession>
<name>A0A0C9LU44_9FUNG</name>
<keyword evidence="5" id="KW-1185">Reference proteome</keyword>
<dbReference type="GO" id="GO:0006334">
    <property type="term" value="P:nucleosome assembly"/>
    <property type="evidence" value="ECO:0007669"/>
    <property type="project" value="InterPro"/>
</dbReference>
<dbReference type="OrthoDB" id="19419at2759"/>
<gene>
    <name evidence="4" type="ORF">MAM1_0062d03840</name>
</gene>
<feature type="region of interest" description="Disordered" evidence="3">
    <location>
        <begin position="181"/>
        <end position="238"/>
    </location>
</feature>
<evidence type="ECO:0000256" key="1">
    <source>
        <dbReference type="ARBA" id="ARBA00009947"/>
    </source>
</evidence>
<feature type="compositionally biased region" description="Acidic residues" evidence="3">
    <location>
        <begin position="188"/>
        <end position="214"/>
    </location>
</feature>
<dbReference type="Proteomes" id="UP000053815">
    <property type="component" value="Unassembled WGS sequence"/>
</dbReference>
<dbReference type="GO" id="GO:0005634">
    <property type="term" value="C:nucleus"/>
    <property type="evidence" value="ECO:0007669"/>
    <property type="project" value="InterPro"/>
</dbReference>
<proteinExistence type="inferred from homology"/>
<dbReference type="EMBL" id="DF836351">
    <property type="protein sequence ID" value="GAN04380.1"/>
    <property type="molecule type" value="Genomic_DNA"/>
</dbReference>
<sequence length="266" mass="30459">MSAEDLLNDTFNVLEEETMKAVEQVQAYQRKLMDPIYHKRRELVKKIPNFWGTAIGNSPMFAINPSDNDLEALDNLTDFHVEYDHDKPDYRKVVATFKKNGVFKNETLTKEISVDPENDGTTISKTTIEYHENKGPNNKRKAKDEDEDEDDFNVSFVDWFGDDDVRTGIILAEDIFPSAIDYYQGPGDSEDDEDENGEIDLDAESDEDDDEEEDEKPKSKKSRKSTDVESSNGIRIDWTPSMKTITGIPFSFHILHMNSFNIHGSQ</sequence>
<evidence type="ECO:0000313" key="4">
    <source>
        <dbReference type="EMBL" id="GAN04380.1"/>
    </source>
</evidence>
<dbReference type="Gene3D" id="3.30.1120.90">
    <property type="entry name" value="Nucleosome assembly protein"/>
    <property type="match status" value="1"/>
</dbReference>
<evidence type="ECO:0000256" key="3">
    <source>
        <dbReference type="SAM" id="MobiDB-lite"/>
    </source>
</evidence>
<dbReference type="InterPro" id="IPR037231">
    <property type="entry name" value="NAP-like_sf"/>
</dbReference>